<dbReference type="Proteomes" id="UP000199258">
    <property type="component" value="Unassembled WGS sequence"/>
</dbReference>
<evidence type="ECO:0000313" key="3">
    <source>
        <dbReference type="Proteomes" id="UP000199258"/>
    </source>
</evidence>
<feature type="compositionally biased region" description="Basic and acidic residues" evidence="1">
    <location>
        <begin position="72"/>
        <end position="92"/>
    </location>
</feature>
<accession>A0A1G8K291</accession>
<organism evidence="2 3">
    <name type="scientific">Arthrobacter subterraneus</name>
    <dbReference type="NCBI Taxonomy" id="335973"/>
    <lineage>
        <taxon>Bacteria</taxon>
        <taxon>Bacillati</taxon>
        <taxon>Actinomycetota</taxon>
        <taxon>Actinomycetes</taxon>
        <taxon>Micrococcales</taxon>
        <taxon>Micrococcaceae</taxon>
        <taxon>Arthrobacter</taxon>
    </lineage>
</organism>
<protein>
    <submittedName>
        <fullName evidence="2">Uncharacterized protein</fullName>
    </submittedName>
</protein>
<reference evidence="2 3" key="1">
    <citation type="submission" date="2016-10" db="EMBL/GenBank/DDBJ databases">
        <authorList>
            <person name="de Groot N.N."/>
        </authorList>
    </citation>
    <scope>NUCLEOTIDE SEQUENCE [LARGE SCALE GENOMIC DNA]</scope>
    <source>
        <strain evidence="2 3">NP_1H</strain>
    </source>
</reference>
<sequence length="92" mass="10078">MAERGNTTHGPNLDDQLKHETQGLIQGNHPTRAEEWREAETVDDGEDSAPAADTHAERPVYERAPGEGADADEGRPAEATEGTDRRNDEETQ</sequence>
<name>A0A1G8K291_9MICC</name>
<dbReference type="EMBL" id="FNDT01000010">
    <property type="protein sequence ID" value="SDI37544.1"/>
    <property type="molecule type" value="Genomic_DNA"/>
</dbReference>
<feature type="region of interest" description="Disordered" evidence="1">
    <location>
        <begin position="1"/>
        <end position="92"/>
    </location>
</feature>
<feature type="compositionally biased region" description="Basic and acidic residues" evidence="1">
    <location>
        <begin position="54"/>
        <end position="65"/>
    </location>
</feature>
<evidence type="ECO:0000313" key="2">
    <source>
        <dbReference type="EMBL" id="SDI37544.1"/>
    </source>
</evidence>
<proteinExistence type="predicted"/>
<dbReference type="AlphaFoldDB" id="A0A1G8K291"/>
<dbReference type="OrthoDB" id="5519961at2"/>
<feature type="compositionally biased region" description="Basic and acidic residues" evidence="1">
    <location>
        <begin position="31"/>
        <end position="40"/>
    </location>
</feature>
<dbReference type="STRING" id="335973.SAMN04488693_11044"/>
<dbReference type="RefSeq" id="WP_090586890.1">
    <property type="nucleotide sequence ID" value="NZ_FNDT01000010.1"/>
</dbReference>
<gene>
    <name evidence="2" type="ORF">SAMN04488693_11044</name>
</gene>
<keyword evidence="3" id="KW-1185">Reference proteome</keyword>
<feature type="compositionally biased region" description="Polar residues" evidence="1">
    <location>
        <begin position="1"/>
        <end position="10"/>
    </location>
</feature>
<evidence type="ECO:0000256" key="1">
    <source>
        <dbReference type="SAM" id="MobiDB-lite"/>
    </source>
</evidence>